<keyword evidence="4" id="KW-1185">Reference proteome</keyword>
<feature type="transmembrane region" description="Helical" evidence="2">
    <location>
        <begin position="570"/>
        <end position="596"/>
    </location>
</feature>
<accession>A0A8H4TCN6</accession>
<dbReference type="Proteomes" id="UP000622797">
    <property type="component" value="Unassembled WGS sequence"/>
</dbReference>
<keyword evidence="2" id="KW-0812">Transmembrane</keyword>
<feature type="compositionally biased region" description="Polar residues" evidence="1">
    <location>
        <begin position="16"/>
        <end position="30"/>
    </location>
</feature>
<reference evidence="3" key="2">
    <citation type="submission" date="2020-05" db="EMBL/GenBank/DDBJ databases">
        <authorList>
            <person name="Kim H.-S."/>
            <person name="Proctor R.H."/>
            <person name="Brown D.W."/>
        </authorList>
    </citation>
    <scope>NUCLEOTIDE SEQUENCE</scope>
    <source>
        <strain evidence="3">NRRL 20472</strain>
    </source>
</reference>
<dbReference type="AlphaFoldDB" id="A0A8H4TCN6"/>
<protein>
    <submittedName>
        <fullName evidence="3">Uncharacterized protein</fullName>
    </submittedName>
</protein>
<feature type="transmembrane region" description="Helical" evidence="2">
    <location>
        <begin position="90"/>
        <end position="108"/>
    </location>
</feature>
<evidence type="ECO:0000256" key="1">
    <source>
        <dbReference type="SAM" id="MobiDB-lite"/>
    </source>
</evidence>
<feature type="transmembrane region" description="Helical" evidence="2">
    <location>
        <begin position="47"/>
        <end position="70"/>
    </location>
</feature>
<evidence type="ECO:0000313" key="3">
    <source>
        <dbReference type="EMBL" id="KAF4955468.1"/>
    </source>
</evidence>
<comment type="caution">
    <text evidence="3">The sequence shown here is derived from an EMBL/GenBank/DDBJ whole genome shotgun (WGS) entry which is preliminary data.</text>
</comment>
<keyword evidence="2" id="KW-0472">Membrane</keyword>
<evidence type="ECO:0000313" key="4">
    <source>
        <dbReference type="Proteomes" id="UP000622797"/>
    </source>
</evidence>
<dbReference type="OrthoDB" id="3692311at2759"/>
<organism evidence="3 4">
    <name type="scientific">Fusarium sarcochroum</name>
    <dbReference type="NCBI Taxonomy" id="1208366"/>
    <lineage>
        <taxon>Eukaryota</taxon>
        <taxon>Fungi</taxon>
        <taxon>Dikarya</taxon>
        <taxon>Ascomycota</taxon>
        <taxon>Pezizomycotina</taxon>
        <taxon>Sordariomycetes</taxon>
        <taxon>Hypocreomycetidae</taxon>
        <taxon>Hypocreales</taxon>
        <taxon>Nectriaceae</taxon>
        <taxon>Fusarium</taxon>
        <taxon>Fusarium lateritium species complex</taxon>
    </lineage>
</organism>
<proteinExistence type="predicted"/>
<dbReference type="EMBL" id="JABEXW010000778">
    <property type="protein sequence ID" value="KAF4955468.1"/>
    <property type="molecule type" value="Genomic_DNA"/>
</dbReference>
<feature type="transmembrane region" description="Helical" evidence="2">
    <location>
        <begin position="144"/>
        <end position="163"/>
    </location>
</feature>
<evidence type="ECO:0000256" key="2">
    <source>
        <dbReference type="SAM" id="Phobius"/>
    </source>
</evidence>
<keyword evidence="2" id="KW-1133">Transmembrane helix</keyword>
<gene>
    <name evidence="3" type="ORF">FSARC_11835</name>
</gene>
<sequence>MSYQPVSKTSEHSDNSDAAQSNIKKPTPINNWHGGSRTLGRGKFEALAGWIWDVLLTLVPICFFVLAIAANRLEGEPVSRYGNQVVDLTRLSPTIYPILFAAVISRFFRNISRWGLERRGGIRLGALEQTFGSQSLAGSIERLLFVRSNLLFGILIVLVWGLSPLGGQSAVRLLHTGEGIKEKRGPIYYADSRLQYSLNAKQFMDDSLTPQVSFNGPKWYMASLVASPAMKADPVDLWGLPKIPQWPRELGDGVERRLDQLDNEAFIPENEFYTSWLGVHVQGLNLVQGKAQYDFAVKKTYYDTNCTSAKTGLRVAEYSKHIADPEFNLTTEKEGDGTVYMTPMFAVSMTLPNMTQKFPDNWKNPIPLNDVPPARMQYITRESPRNLTCFALFDCDVRKIVVDTDIMCNTSSRSTDCWATRQKRSNDRFHSDEFPSDFTSDGKWGEWDHHFREGFFKKWSAAEQASRPTGVSLTDLYLAGDNRSFDEFGESKESWTDVPLDLFSRRLTTMFNTYLDSAMNNGHNKPSFQRKPDQYEMAWEKGSTQDANPAFSQTEGTATVRYQVYRANRLWVSLLITTTACLEVLAVLGVVLQLFIRGPDILGFASSLTRENPFVDVLPGGTTIDGSERARLLGHLKVQLSDIRPDEGAGYIALRGVRSVDKLGQEDEGSWKPLNSKRHYC</sequence>
<name>A0A8H4TCN6_9HYPO</name>
<feature type="region of interest" description="Disordered" evidence="1">
    <location>
        <begin position="1"/>
        <end position="31"/>
    </location>
</feature>
<reference evidence="3" key="1">
    <citation type="journal article" date="2020" name="BMC Genomics">
        <title>Correction to: Identification and distribution of gene clusters required for synthesis of sphingolipid metabolism inhibitors in diverse species of the filamentous fungus Fusarium.</title>
        <authorList>
            <person name="Kim H.S."/>
            <person name="Lohmar J.M."/>
            <person name="Busman M."/>
            <person name="Brown D.W."/>
            <person name="Naumann T.A."/>
            <person name="Divon H.H."/>
            <person name="Lysoe E."/>
            <person name="Uhlig S."/>
            <person name="Proctor R.H."/>
        </authorList>
    </citation>
    <scope>NUCLEOTIDE SEQUENCE</scope>
    <source>
        <strain evidence="3">NRRL 20472</strain>
    </source>
</reference>